<feature type="domain" description="Flagellar motor switch protein FliN-like C-terminal" evidence="2">
    <location>
        <begin position="5"/>
        <end position="73"/>
    </location>
</feature>
<dbReference type="GO" id="GO:0050918">
    <property type="term" value="P:positive chemotaxis"/>
    <property type="evidence" value="ECO:0007669"/>
    <property type="project" value="TreeGrafter"/>
</dbReference>
<dbReference type="SUPFAM" id="SSF101801">
    <property type="entry name" value="Surface presentation of antigens (SPOA)"/>
    <property type="match status" value="1"/>
</dbReference>
<dbReference type="Gene3D" id="2.30.330.10">
    <property type="entry name" value="SpoA-like"/>
    <property type="match status" value="1"/>
</dbReference>
<keyword evidence="3" id="KW-0966">Cell projection</keyword>
<dbReference type="InterPro" id="IPR036429">
    <property type="entry name" value="SpoA-like_sf"/>
</dbReference>
<dbReference type="EMBL" id="LJYW01000001">
    <property type="protein sequence ID" value="KPL51123.1"/>
    <property type="molecule type" value="Genomic_DNA"/>
</dbReference>
<accession>A0A0P6VZ95</accession>
<dbReference type="PRINTS" id="PR00956">
    <property type="entry name" value="FLGMOTORFLIN"/>
</dbReference>
<keyword evidence="3" id="KW-0969">Cilium</keyword>
<dbReference type="GO" id="GO:0009425">
    <property type="term" value="C:bacterial-type flagellum basal body"/>
    <property type="evidence" value="ECO:0007669"/>
    <property type="project" value="InterPro"/>
</dbReference>
<reference evidence="3 4" key="1">
    <citation type="submission" date="2015-09" db="EMBL/GenBank/DDBJ databases">
        <authorList>
            <person name="Jackson K.R."/>
            <person name="Lunt B.L."/>
            <person name="Fisher J.N.B."/>
            <person name="Gardner A.V."/>
            <person name="Bailey M.E."/>
            <person name="Deus L.M."/>
            <person name="Earl A.S."/>
            <person name="Gibby P.D."/>
            <person name="Hartmann K.A."/>
            <person name="Liu J.E."/>
            <person name="Manci A.M."/>
            <person name="Nielsen D.A."/>
            <person name="Solomon M.B."/>
            <person name="Breakwell D.P."/>
            <person name="Burnett S.H."/>
            <person name="Grose J.H."/>
        </authorList>
    </citation>
    <scope>NUCLEOTIDE SEQUENCE [LARGE SCALE GENOMIC DNA]</scope>
    <source>
        <strain evidence="3 4">16</strain>
    </source>
</reference>
<dbReference type="STRING" id="665126.ABB55_01900"/>
<gene>
    <name evidence="3" type="ORF">ABB55_01900</name>
</gene>
<protein>
    <submittedName>
        <fullName evidence="3">Flagellar motor switch protein FliN</fullName>
    </submittedName>
</protein>
<dbReference type="AlphaFoldDB" id="A0A0P6VZ95"/>
<evidence type="ECO:0000256" key="1">
    <source>
        <dbReference type="ARBA" id="ARBA00009226"/>
    </source>
</evidence>
<keyword evidence="3" id="KW-0282">Flagellum</keyword>
<sequence>MTPFDNIPIDISVQLGTTMIPIHQLLRMGRGAVIELDTRESDEVTILANNVPVASGQVILRGDRIGISITEVLFRAPTARAKEAVKRL</sequence>
<organism evidence="3 4">
    <name type="scientific">Prosthecodimorpha hirschii</name>
    <dbReference type="NCBI Taxonomy" id="665126"/>
    <lineage>
        <taxon>Bacteria</taxon>
        <taxon>Pseudomonadati</taxon>
        <taxon>Pseudomonadota</taxon>
        <taxon>Alphaproteobacteria</taxon>
        <taxon>Hyphomicrobiales</taxon>
        <taxon>Ancalomicrobiaceae</taxon>
        <taxon>Prosthecodimorpha</taxon>
    </lineage>
</organism>
<dbReference type="PANTHER" id="PTHR30034">
    <property type="entry name" value="FLAGELLAR MOTOR SWITCH PROTEIN FLIM"/>
    <property type="match status" value="1"/>
</dbReference>
<dbReference type="Proteomes" id="UP000048984">
    <property type="component" value="Unassembled WGS sequence"/>
</dbReference>
<evidence type="ECO:0000259" key="2">
    <source>
        <dbReference type="Pfam" id="PF01052"/>
    </source>
</evidence>
<dbReference type="GO" id="GO:0003774">
    <property type="term" value="F:cytoskeletal motor activity"/>
    <property type="evidence" value="ECO:0007669"/>
    <property type="project" value="InterPro"/>
</dbReference>
<dbReference type="Pfam" id="PF01052">
    <property type="entry name" value="FliMN_C"/>
    <property type="match status" value="1"/>
</dbReference>
<dbReference type="RefSeq" id="WP_054357286.1">
    <property type="nucleotide sequence ID" value="NZ_JAPCYQ010000001.1"/>
</dbReference>
<dbReference type="OrthoDB" id="7433116at2"/>
<keyword evidence="4" id="KW-1185">Reference proteome</keyword>
<name>A0A0P6VZ95_9HYPH</name>
<dbReference type="InterPro" id="IPR001543">
    <property type="entry name" value="FliN-like_C"/>
</dbReference>
<evidence type="ECO:0000313" key="3">
    <source>
        <dbReference type="EMBL" id="KPL51123.1"/>
    </source>
</evidence>
<evidence type="ECO:0000313" key="4">
    <source>
        <dbReference type="Proteomes" id="UP000048984"/>
    </source>
</evidence>
<reference evidence="3 4" key="2">
    <citation type="submission" date="2015-10" db="EMBL/GenBank/DDBJ databases">
        <title>Draft Genome Sequence of Prosthecomicrobium hirschii ATCC 27832.</title>
        <authorList>
            <person name="Daniel J."/>
            <person name="Givan S.A."/>
            <person name="Brun Y.V."/>
            <person name="Brown P.J."/>
        </authorList>
    </citation>
    <scope>NUCLEOTIDE SEQUENCE [LARGE SCALE GENOMIC DNA]</scope>
    <source>
        <strain evidence="3 4">16</strain>
    </source>
</reference>
<dbReference type="InterPro" id="IPR001172">
    <property type="entry name" value="FliN_T3SS_HrcQb"/>
</dbReference>
<proteinExistence type="inferred from homology"/>
<comment type="similarity">
    <text evidence="1">Belongs to the FliN/MopA/SpaO family.</text>
</comment>
<comment type="caution">
    <text evidence="3">The sequence shown here is derived from an EMBL/GenBank/DDBJ whole genome shotgun (WGS) entry which is preliminary data.</text>
</comment>
<dbReference type="GO" id="GO:0071978">
    <property type="term" value="P:bacterial-type flagellum-dependent swarming motility"/>
    <property type="evidence" value="ECO:0007669"/>
    <property type="project" value="TreeGrafter"/>
</dbReference>
<dbReference type="PANTHER" id="PTHR30034:SF6">
    <property type="entry name" value="YOP PROTEINS TRANSLOCATION PROTEIN Q"/>
    <property type="match status" value="1"/>
</dbReference>